<evidence type="ECO:0000313" key="2">
    <source>
        <dbReference type="Proteomes" id="UP000287830"/>
    </source>
</evidence>
<organism evidence="1 2">
    <name type="scientific">Streptomyces chrestomyceticus JCM 4735</name>
    <dbReference type="NCBI Taxonomy" id="1306181"/>
    <lineage>
        <taxon>Bacteria</taxon>
        <taxon>Bacillati</taxon>
        <taxon>Actinomycetota</taxon>
        <taxon>Actinomycetes</taxon>
        <taxon>Kitasatosporales</taxon>
        <taxon>Streptomycetaceae</taxon>
        <taxon>Streptomyces</taxon>
    </lineage>
</organism>
<gene>
    <name evidence="1" type="ORF">OEIGOIKO_05841</name>
</gene>
<name>A0A7U9L1T7_9ACTN</name>
<protein>
    <submittedName>
        <fullName evidence="1">Uncharacterized protein</fullName>
    </submittedName>
</protein>
<dbReference type="EMBL" id="BHZC01000001">
    <property type="protein sequence ID" value="GCD38031.1"/>
    <property type="molecule type" value="Genomic_DNA"/>
</dbReference>
<sequence length="201" mass="22205">MSARSSLSAEQRAALAAALGDAKSASAELIVSFGQTVTNVREHEHPKWEDLYCLNLVSFMGERMAPVLRRLLDAESEAERLRATRAAIVAERDAQIIAWLLKKAREHRSTRRRQHAEQADVIEKLASKIARDAVRPDNLGGARSYWEAIANALNAANDAGMHVGIDLDGTLTDRDEWSVVWDRTAERWRVAGYDDAEGGAA</sequence>
<proteinExistence type="predicted"/>
<dbReference type="GeneID" id="95624605"/>
<accession>A0A7U9L1T7</accession>
<evidence type="ECO:0000313" key="1">
    <source>
        <dbReference type="EMBL" id="GCD38031.1"/>
    </source>
</evidence>
<reference evidence="1 2" key="1">
    <citation type="submission" date="2018-11" db="EMBL/GenBank/DDBJ databases">
        <title>Whole genome sequence of Streptomyces chrestomyceticus NBRC 13444(T).</title>
        <authorList>
            <person name="Komaki H."/>
            <person name="Tamura T."/>
        </authorList>
    </citation>
    <scope>NUCLEOTIDE SEQUENCE [LARGE SCALE GENOMIC DNA]</scope>
    <source>
        <strain evidence="1 2">NBRC 13444</strain>
    </source>
</reference>
<dbReference type="Proteomes" id="UP000287830">
    <property type="component" value="Unassembled WGS sequence"/>
</dbReference>
<dbReference type="AlphaFoldDB" id="A0A7U9L1T7"/>
<comment type="caution">
    <text evidence="1">The sequence shown here is derived from an EMBL/GenBank/DDBJ whole genome shotgun (WGS) entry which is preliminary data.</text>
</comment>
<dbReference type="OrthoDB" id="4338767at2"/>
<dbReference type="RefSeq" id="WP_125047337.1">
    <property type="nucleotide sequence ID" value="NZ_BHZC01000001.1"/>
</dbReference>